<dbReference type="GO" id="GO:0006081">
    <property type="term" value="P:aldehyde metabolic process"/>
    <property type="evidence" value="ECO:0007669"/>
    <property type="project" value="InterPro"/>
</dbReference>
<evidence type="ECO:0000313" key="4">
    <source>
        <dbReference type="EMBL" id="CAF0815765.1"/>
    </source>
</evidence>
<dbReference type="EMBL" id="CAJNOQ010000570">
    <property type="protein sequence ID" value="CAF0815765.1"/>
    <property type="molecule type" value="Genomic_DNA"/>
</dbReference>
<feature type="domain" description="Aldehyde dehydrogenase" evidence="3">
    <location>
        <begin position="18"/>
        <end position="138"/>
    </location>
</feature>
<comment type="caution">
    <text evidence="4">The sequence shown here is derived from an EMBL/GenBank/DDBJ whole genome shotgun (WGS) entry which is preliminary data.</text>
</comment>
<dbReference type="GO" id="GO:0005737">
    <property type="term" value="C:cytoplasm"/>
    <property type="evidence" value="ECO:0007669"/>
    <property type="project" value="TreeGrafter"/>
</dbReference>
<organism evidence="4 8">
    <name type="scientific">Didymodactylos carnosus</name>
    <dbReference type="NCBI Taxonomy" id="1234261"/>
    <lineage>
        <taxon>Eukaryota</taxon>
        <taxon>Metazoa</taxon>
        <taxon>Spiralia</taxon>
        <taxon>Gnathifera</taxon>
        <taxon>Rotifera</taxon>
        <taxon>Eurotatoria</taxon>
        <taxon>Bdelloidea</taxon>
        <taxon>Philodinida</taxon>
        <taxon>Philodinidae</taxon>
        <taxon>Didymodactylos</taxon>
    </lineage>
</organism>
<dbReference type="SUPFAM" id="SSF53720">
    <property type="entry name" value="ALDH-like"/>
    <property type="match status" value="1"/>
</dbReference>
<evidence type="ECO:0000313" key="6">
    <source>
        <dbReference type="EMBL" id="CAF3601835.1"/>
    </source>
</evidence>
<sequence>MSAAVTSVDSIPQVLSGLRTAFNSGKTKSLKWRKEQLEGLLLLFDEQKNLFASAAKADFHRPEHETLMFDCASIRSECVYALNHIDEWVKDEKKSDALLFANMDKYVQSEPYGVSLIIGAWNYPFLVTLVPLVGSIAA</sequence>
<evidence type="ECO:0000259" key="3">
    <source>
        <dbReference type="Pfam" id="PF00171"/>
    </source>
</evidence>
<evidence type="ECO:0000313" key="7">
    <source>
        <dbReference type="EMBL" id="CAF4368404.1"/>
    </source>
</evidence>
<dbReference type="EMBL" id="CAJOBA010067003">
    <property type="protein sequence ID" value="CAF4368404.1"/>
    <property type="molecule type" value="Genomic_DNA"/>
</dbReference>
<dbReference type="AlphaFoldDB" id="A0A813TSY7"/>
<name>A0A813TSY7_9BILA</name>
<evidence type="ECO:0000256" key="1">
    <source>
        <dbReference type="ARBA" id="ARBA00009986"/>
    </source>
</evidence>
<feature type="non-terminal residue" evidence="4">
    <location>
        <position position="1"/>
    </location>
</feature>
<dbReference type="InterPro" id="IPR012394">
    <property type="entry name" value="Aldehyde_DH_NAD(P)"/>
</dbReference>
<dbReference type="Proteomes" id="UP000681722">
    <property type="component" value="Unassembled WGS sequence"/>
</dbReference>
<evidence type="ECO:0000256" key="2">
    <source>
        <dbReference type="ARBA" id="ARBA00023002"/>
    </source>
</evidence>
<comment type="similarity">
    <text evidence="1">Belongs to the aldehyde dehydrogenase family.</text>
</comment>
<dbReference type="Pfam" id="PF00171">
    <property type="entry name" value="Aldedh"/>
    <property type="match status" value="1"/>
</dbReference>
<dbReference type="GO" id="GO:0004029">
    <property type="term" value="F:aldehyde dehydrogenase (NAD+) activity"/>
    <property type="evidence" value="ECO:0007669"/>
    <property type="project" value="TreeGrafter"/>
</dbReference>
<protein>
    <recommendedName>
        <fullName evidence="3">Aldehyde dehydrogenase domain-containing protein</fullName>
    </recommendedName>
</protein>
<gene>
    <name evidence="4" type="ORF">GPM918_LOCUS4277</name>
    <name evidence="5" type="ORF">OVA965_LOCUS40484</name>
    <name evidence="6" type="ORF">SRO942_LOCUS4278</name>
    <name evidence="7" type="ORF">TMI583_LOCUS41922</name>
</gene>
<dbReference type="Proteomes" id="UP000663829">
    <property type="component" value="Unassembled WGS sequence"/>
</dbReference>
<dbReference type="OrthoDB" id="440325at2759"/>
<dbReference type="PANTHER" id="PTHR43570:SF16">
    <property type="entry name" value="ALDEHYDE DEHYDROGENASE TYPE III, ISOFORM Q"/>
    <property type="match status" value="1"/>
</dbReference>
<dbReference type="InterPro" id="IPR016161">
    <property type="entry name" value="Ald_DH/histidinol_DH"/>
</dbReference>
<dbReference type="PANTHER" id="PTHR43570">
    <property type="entry name" value="ALDEHYDE DEHYDROGENASE"/>
    <property type="match status" value="1"/>
</dbReference>
<keyword evidence="2" id="KW-0560">Oxidoreductase</keyword>
<accession>A0A813TSY7</accession>
<dbReference type="Proteomes" id="UP000677228">
    <property type="component" value="Unassembled WGS sequence"/>
</dbReference>
<keyword evidence="8" id="KW-1185">Reference proteome</keyword>
<dbReference type="InterPro" id="IPR015590">
    <property type="entry name" value="Aldehyde_DH_dom"/>
</dbReference>
<dbReference type="EMBL" id="CAJOBC010000570">
    <property type="protein sequence ID" value="CAF3601835.1"/>
    <property type="molecule type" value="Genomic_DNA"/>
</dbReference>
<evidence type="ECO:0000313" key="8">
    <source>
        <dbReference type="Proteomes" id="UP000663829"/>
    </source>
</evidence>
<reference evidence="4" key="1">
    <citation type="submission" date="2021-02" db="EMBL/GenBank/DDBJ databases">
        <authorList>
            <person name="Nowell W R."/>
        </authorList>
    </citation>
    <scope>NUCLEOTIDE SEQUENCE</scope>
</reference>
<dbReference type="Proteomes" id="UP000682733">
    <property type="component" value="Unassembled WGS sequence"/>
</dbReference>
<dbReference type="EMBL" id="CAJNOK010044161">
    <property type="protein sequence ID" value="CAF1573195.1"/>
    <property type="molecule type" value="Genomic_DNA"/>
</dbReference>
<dbReference type="InterPro" id="IPR016162">
    <property type="entry name" value="Ald_DH_N"/>
</dbReference>
<proteinExistence type="inferred from homology"/>
<dbReference type="Gene3D" id="3.40.605.10">
    <property type="entry name" value="Aldehyde Dehydrogenase, Chain A, domain 1"/>
    <property type="match status" value="1"/>
</dbReference>
<evidence type="ECO:0000313" key="5">
    <source>
        <dbReference type="EMBL" id="CAF1573195.1"/>
    </source>
</evidence>